<keyword evidence="1" id="KW-0472">Membrane</keyword>
<keyword evidence="1" id="KW-0812">Transmembrane</keyword>
<feature type="transmembrane region" description="Helical" evidence="1">
    <location>
        <begin position="44"/>
        <end position="60"/>
    </location>
</feature>
<evidence type="ECO:0000256" key="1">
    <source>
        <dbReference type="SAM" id="Phobius"/>
    </source>
</evidence>
<dbReference type="EMBL" id="JBHTIU010000092">
    <property type="protein sequence ID" value="MFD0871887.1"/>
    <property type="molecule type" value="Genomic_DNA"/>
</dbReference>
<sequence length="97" mass="11240">MNWYHYFLFFLVLATLAASVLYSIRYRTRRDPQTKRIEAAKMNISMGFMLIFVALTQFTLFDPSFLRGAIGAVFLLLGLFNAYAGFKNYSSYKKSSH</sequence>
<name>A0ABW3DEJ7_9BACL</name>
<dbReference type="Proteomes" id="UP001597120">
    <property type="component" value="Unassembled WGS sequence"/>
</dbReference>
<dbReference type="RefSeq" id="WP_144932184.1">
    <property type="nucleotide sequence ID" value="NZ_JBHTIU010000092.1"/>
</dbReference>
<evidence type="ECO:0000313" key="2">
    <source>
        <dbReference type="EMBL" id="MFD0871887.1"/>
    </source>
</evidence>
<protein>
    <submittedName>
        <fullName evidence="2">YtpI family protein</fullName>
    </submittedName>
</protein>
<proteinExistence type="predicted"/>
<evidence type="ECO:0000313" key="3">
    <source>
        <dbReference type="Proteomes" id="UP001597120"/>
    </source>
</evidence>
<reference evidence="3" key="1">
    <citation type="journal article" date="2019" name="Int. J. Syst. Evol. Microbiol.">
        <title>The Global Catalogue of Microorganisms (GCM) 10K type strain sequencing project: providing services to taxonomists for standard genome sequencing and annotation.</title>
        <authorList>
            <consortium name="The Broad Institute Genomics Platform"/>
            <consortium name="The Broad Institute Genome Sequencing Center for Infectious Disease"/>
            <person name="Wu L."/>
            <person name="Ma J."/>
        </authorList>
    </citation>
    <scope>NUCLEOTIDE SEQUENCE [LARGE SCALE GENOMIC DNA]</scope>
    <source>
        <strain evidence="3">CCUG 57263</strain>
    </source>
</reference>
<comment type="caution">
    <text evidence="2">The sequence shown here is derived from an EMBL/GenBank/DDBJ whole genome shotgun (WGS) entry which is preliminary data.</text>
</comment>
<feature type="transmembrane region" description="Helical" evidence="1">
    <location>
        <begin position="66"/>
        <end position="86"/>
    </location>
</feature>
<organism evidence="2 3">
    <name type="scientific">Paenibacillus residui</name>
    <dbReference type="NCBI Taxonomy" id="629724"/>
    <lineage>
        <taxon>Bacteria</taxon>
        <taxon>Bacillati</taxon>
        <taxon>Bacillota</taxon>
        <taxon>Bacilli</taxon>
        <taxon>Bacillales</taxon>
        <taxon>Paenibacillaceae</taxon>
        <taxon>Paenibacillus</taxon>
    </lineage>
</organism>
<keyword evidence="3" id="KW-1185">Reference proteome</keyword>
<dbReference type="Pfam" id="PF14007">
    <property type="entry name" value="YtpI"/>
    <property type="match status" value="1"/>
</dbReference>
<keyword evidence="1" id="KW-1133">Transmembrane helix</keyword>
<accession>A0ABW3DEJ7</accession>
<feature type="transmembrane region" description="Helical" evidence="1">
    <location>
        <begin position="6"/>
        <end position="24"/>
    </location>
</feature>
<gene>
    <name evidence="2" type="ORF">ACFQ03_22420</name>
</gene>
<dbReference type="InterPro" id="IPR025618">
    <property type="entry name" value="YtpI"/>
</dbReference>